<evidence type="ECO:0000256" key="3">
    <source>
        <dbReference type="ARBA" id="ARBA00023002"/>
    </source>
</evidence>
<dbReference type="InterPro" id="IPR006367">
    <property type="entry name" value="Sirohaem_synthase_N"/>
</dbReference>
<dbReference type="KEGG" id="sphl:LPB140_04035"/>
<dbReference type="Proteomes" id="UP000242561">
    <property type="component" value="Chromosome"/>
</dbReference>
<dbReference type="UniPathway" id="UPA00262">
    <property type="reaction ID" value="UER00222"/>
</dbReference>
<evidence type="ECO:0000256" key="4">
    <source>
        <dbReference type="ARBA" id="ARBA00023027"/>
    </source>
</evidence>
<dbReference type="GO" id="GO:0043115">
    <property type="term" value="F:precorrin-2 dehydrogenase activity"/>
    <property type="evidence" value="ECO:0007669"/>
    <property type="project" value="UniProtKB-EC"/>
</dbReference>
<dbReference type="Gene3D" id="3.40.1010.10">
    <property type="entry name" value="Cobalt-precorrin-4 Transmethylase, Domain 1"/>
    <property type="match status" value="1"/>
</dbReference>
<evidence type="ECO:0000313" key="6">
    <source>
        <dbReference type="EMBL" id="APG62115.1"/>
    </source>
</evidence>
<dbReference type="InterPro" id="IPR028161">
    <property type="entry name" value="Met8-like"/>
</dbReference>
<keyword evidence="3" id="KW-0560">Oxidoreductase</keyword>
<dbReference type="GO" id="GO:0008168">
    <property type="term" value="F:methyltransferase activity"/>
    <property type="evidence" value="ECO:0007669"/>
    <property type="project" value="InterPro"/>
</dbReference>
<dbReference type="InterPro" id="IPR014777">
    <property type="entry name" value="4pyrrole_Mease_sub1"/>
</dbReference>
<dbReference type="EC" id="1.3.1.76" evidence="2"/>
<keyword evidence="5" id="KW-0627">Porphyrin biosynthesis</keyword>
<name>A0A1L3JAF6_9SPHN</name>
<dbReference type="GO" id="GO:0019354">
    <property type="term" value="P:siroheme biosynthetic process"/>
    <property type="evidence" value="ECO:0007669"/>
    <property type="project" value="UniProtKB-UniPathway"/>
</dbReference>
<keyword evidence="4" id="KW-0520">NAD</keyword>
<proteinExistence type="predicted"/>
<evidence type="ECO:0000256" key="2">
    <source>
        <dbReference type="ARBA" id="ARBA00012400"/>
    </source>
</evidence>
<dbReference type="Pfam" id="PF13241">
    <property type="entry name" value="NAD_binding_7"/>
    <property type="match status" value="1"/>
</dbReference>
<evidence type="ECO:0000256" key="5">
    <source>
        <dbReference type="ARBA" id="ARBA00023244"/>
    </source>
</evidence>
<dbReference type="EMBL" id="CP018154">
    <property type="protein sequence ID" value="APG62115.1"/>
    <property type="molecule type" value="Genomic_DNA"/>
</dbReference>
<evidence type="ECO:0000313" key="7">
    <source>
        <dbReference type="Proteomes" id="UP000242561"/>
    </source>
</evidence>
<organism evidence="6 7">
    <name type="scientific">Sphingorhabdus lutea</name>
    <dbReference type="NCBI Taxonomy" id="1913578"/>
    <lineage>
        <taxon>Bacteria</taxon>
        <taxon>Pseudomonadati</taxon>
        <taxon>Pseudomonadota</taxon>
        <taxon>Alphaproteobacteria</taxon>
        <taxon>Sphingomonadales</taxon>
        <taxon>Sphingomonadaceae</taxon>
        <taxon>Sphingorhabdus</taxon>
    </lineage>
</organism>
<dbReference type="Gene3D" id="3.30.160.110">
    <property type="entry name" value="Siroheme synthase, domain 2"/>
    <property type="match status" value="1"/>
</dbReference>
<dbReference type="AlphaFoldDB" id="A0A1L3JAF6"/>
<dbReference type="InterPro" id="IPR035996">
    <property type="entry name" value="4pyrrol_Methylase_sf"/>
</dbReference>
<keyword evidence="7" id="KW-1185">Reference proteome</keyword>
<dbReference type="NCBIfam" id="TIGR01470">
    <property type="entry name" value="cysG_Nterm"/>
    <property type="match status" value="1"/>
</dbReference>
<comment type="pathway">
    <text evidence="1">Porphyrin-containing compound metabolism; siroheme biosynthesis; sirohydrochlorin from precorrin-2: step 1/1.</text>
</comment>
<dbReference type="PANTHER" id="PTHR35330:SF1">
    <property type="entry name" value="SIROHEME BIOSYNTHESIS PROTEIN MET8"/>
    <property type="match status" value="1"/>
</dbReference>
<sequence length="251" mass="27299">MDGRHVILLGEGEAADAKRRLIERAGGICVDEDDILAKIAFIAIEDEDEAIAAAARLSARGILVNMVDRPAYCEFTTPAIIDRNPVLIAIGTGGASAGMAKSLRQGLERLFPQKLGQLAQDIFAARDKIKQKWPAANDRRRALDGAFQNGGPLDPFADHDDDAVQNWLEAGAITPQRGLITIDILTGDPDDISLKTARLLGEADIIYYDENVSSAIYTRGRADAELKMGAPQNGEFEQNNDLILYLRDNRA</sequence>
<accession>A0A1L3JAF6</accession>
<dbReference type="SUPFAM" id="SSF75615">
    <property type="entry name" value="Siroheme synthase middle domains-like"/>
    <property type="match status" value="1"/>
</dbReference>
<dbReference type="STRING" id="1913578.LPB140_04035"/>
<dbReference type="SUPFAM" id="SSF53790">
    <property type="entry name" value="Tetrapyrrole methylase"/>
    <property type="match status" value="1"/>
</dbReference>
<reference evidence="6 7" key="1">
    <citation type="submission" date="2016-11" db="EMBL/GenBank/DDBJ databases">
        <title>Sphingorhabdus sp. LPB0140, isolated from marine environment.</title>
        <authorList>
            <person name="Kim E."/>
            <person name="Yi H."/>
        </authorList>
    </citation>
    <scope>NUCLEOTIDE SEQUENCE [LARGE SCALE GENOMIC DNA]</scope>
    <source>
        <strain evidence="6 7">LPB0140</strain>
    </source>
</reference>
<protein>
    <recommendedName>
        <fullName evidence="2">precorrin-2 dehydrogenase</fullName>
        <ecNumber evidence="2">1.3.1.76</ecNumber>
    </recommendedName>
</protein>
<dbReference type="PANTHER" id="PTHR35330">
    <property type="entry name" value="SIROHEME BIOSYNTHESIS PROTEIN MET8"/>
    <property type="match status" value="1"/>
</dbReference>
<evidence type="ECO:0000256" key="1">
    <source>
        <dbReference type="ARBA" id="ARBA00005010"/>
    </source>
</evidence>
<dbReference type="GO" id="GO:0004325">
    <property type="term" value="F:ferrochelatase activity"/>
    <property type="evidence" value="ECO:0007669"/>
    <property type="project" value="InterPro"/>
</dbReference>
<gene>
    <name evidence="6" type="ORF">LPB140_04035</name>
</gene>
<dbReference type="OrthoDB" id="9815856at2"/>